<dbReference type="GO" id="GO:0031251">
    <property type="term" value="C:PAN complex"/>
    <property type="evidence" value="ECO:0007669"/>
    <property type="project" value="UniProtKB-UniRule"/>
</dbReference>
<dbReference type="OrthoDB" id="16516at2759"/>
<protein>
    <recommendedName>
        <fullName evidence="10">PAN2-PAN3 deadenylation complex catalytic subunit PAN2</fullName>
        <ecNumber evidence="10">3.1.13.4</ecNumber>
    </recommendedName>
    <alternativeName>
        <fullName evidence="10">PAB1P-dependent poly(A)-specific ribonuclease</fullName>
    </alternativeName>
    <alternativeName>
        <fullName evidence="10">Poly(A)-nuclease deadenylation complex subunit 2</fullName>
        <shortName evidence="10">PAN deadenylation complex subunit 2</shortName>
    </alternativeName>
</protein>
<name>A0A1L0C3F5_9ASCO</name>
<comment type="subunit">
    <text evidence="10">Forms a heterotrimer with an asymmetric homodimer of the regulatory subunit PAN3 to form the poly(A)-nuclease (PAN) deadenylation complex.</text>
</comment>
<comment type="cofactor">
    <cofactor evidence="10">
        <name>a divalent metal cation</name>
        <dbReference type="ChEBI" id="CHEBI:60240"/>
    </cofactor>
    <text evidence="10">Binds 2 metal cations per subunit in the catalytic exonuclease domain.</text>
</comment>
<dbReference type="Pfam" id="PF13423">
    <property type="entry name" value="UCH_1"/>
    <property type="match status" value="1"/>
</dbReference>
<keyword evidence="5 10" id="KW-0507">mRNA processing</keyword>
<dbReference type="InterPro" id="IPR036322">
    <property type="entry name" value="WD40_repeat_dom_sf"/>
</dbReference>
<dbReference type="EMBL" id="LT635761">
    <property type="protein sequence ID" value="SGZ57314.1"/>
    <property type="molecule type" value="Genomic_DNA"/>
</dbReference>
<keyword evidence="7 10" id="KW-0479">Metal-binding</keyword>
<dbReference type="GO" id="GO:0006397">
    <property type="term" value="P:mRNA processing"/>
    <property type="evidence" value="ECO:0007669"/>
    <property type="project" value="UniProtKB-KW"/>
</dbReference>
<evidence type="ECO:0000256" key="5">
    <source>
        <dbReference type="ARBA" id="ARBA00022664"/>
    </source>
</evidence>
<dbReference type="PANTHER" id="PTHR15728">
    <property type="entry name" value="DEADENYLATION COMPLEX CATALYTIC SUBUNIT PAN2"/>
    <property type="match status" value="1"/>
</dbReference>
<reference evidence="12 13" key="1">
    <citation type="submission" date="2016-10" db="EMBL/GenBank/DDBJ databases">
        <authorList>
            <person name="de Groot N.N."/>
        </authorList>
    </citation>
    <scope>NUCLEOTIDE SEQUENCE [LARGE SCALE GENOMIC DNA]</scope>
    <source>
        <strain evidence="12 13">CBS 141442</strain>
    </source>
</reference>
<evidence type="ECO:0000256" key="1">
    <source>
        <dbReference type="ARBA" id="ARBA00001663"/>
    </source>
</evidence>
<keyword evidence="3 10" id="KW-0963">Cytoplasm</keyword>
<keyword evidence="9 10" id="KW-0269">Exonuclease</keyword>
<dbReference type="GO" id="GO:0003676">
    <property type="term" value="F:nucleic acid binding"/>
    <property type="evidence" value="ECO:0007669"/>
    <property type="project" value="InterPro"/>
</dbReference>
<dbReference type="EC" id="3.1.13.4" evidence="10"/>
<dbReference type="InterPro" id="IPR013520">
    <property type="entry name" value="Ribonucl_H"/>
</dbReference>
<comment type="domain">
    <text evidence="10">Contains a pseudo-UCH domain. This ubiquitin C-terminal hydrolase (UCH)-like or ubiquitin specific protease (USP)-like domain is predicted to be catalytically inactive because it lacks the active site catalytic triad characteristic of thiol proteases, with residues at the equivalent structural positions that are incompatible with catalysis, and it cannot bind ubiquitin. It functions as a structural scaffold for intra- and intermolecular interactions in the complex.</text>
</comment>
<proteinExistence type="inferred from homology"/>
<dbReference type="PROSITE" id="PS50235">
    <property type="entry name" value="USP_3"/>
    <property type="match status" value="1"/>
</dbReference>
<dbReference type="PANTHER" id="PTHR15728:SF0">
    <property type="entry name" value="PAN2-PAN3 DEADENYLATION COMPLEX CATALYTIC SUBUNIT PAN2"/>
    <property type="match status" value="1"/>
</dbReference>
<keyword evidence="13" id="KW-1185">Reference proteome</keyword>
<organism evidence="12 13">
    <name type="scientific">Sungouiella intermedia</name>
    <dbReference type="NCBI Taxonomy" id="45354"/>
    <lineage>
        <taxon>Eukaryota</taxon>
        <taxon>Fungi</taxon>
        <taxon>Dikarya</taxon>
        <taxon>Ascomycota</taxon>
        <taxon>Saccharomycotina</taxon>
        <taxon>Pichiomycetes</taxon>
        <taxon>Metschnikowiaceae</taxon>
        <taxon>Sungouiella</taxon>
    </lineage>
</organism>
<dbReference type="SUPFAM" id="SSF50978">
    <property type="entry name" value="WD40 repeat-like"/>
    <property type="match status" value="1"/>
</dbReference>
<dbReference type="GO" id="GO:0000932">
    <property type="term" value="C:P-body"/>
    <property type="evidence" value="ECO:0007669"/>
    <property type="project" value="TreeGrafter"/>
</dbReference>
<comment type="catalytic activity">
    <reaction evidence="1 10">
        <text>Exonucleolytic cleavage of poly(A) to 5'-AMP.</text>
        <dbReference type="EC" id="3.1.13.4"/>
    </reaction>
</comment>
<dbReference type="Gene3D" id="3.30.420.10">
    <property type="entry name" value="Ribonuclease H-like superfamily/Ribonuclease H"/>
    <property type="match status" value="1"/>
</dbReference>
<dbReference type="InterPro" id="IPR036397">
    <property type="entry name" value="RNaseH_sf"/>
</dbReference>
<feature type="binding site" evidence="10">
    <location>
        <position position="1112"/>
    </location>
    <ligand>
        <name>a divalent metal cation</name>
        <dbReference type="ChEBI" id="CHEBI:60240"/>
        <note>catalytic</note>
    </ligand>
</feature>
<dbReference type="Proteomes" id="UP000182334">
    <property type="component" value="Chromosome VI"/>
</dbReference>
<dbReference type="SMART" id="SM00479">
    <property type="entry name" value="EXOIII"/>
    <property type="match status" value="1"/>
</dbReference>
<evidence type="ECO:0000256" key="3">
    <source>
        <dbReference type="ARBA" id="ARBA00022490"/>
    </source>
</evidence>
<dbReference type="InterPro" id="IPR038765">
    <property type="entry name" value="Papain-like_cys_pep_sf"/>
</dbReference>
<dbReference type="GO" id="GO:0004535">
    <property type="term" value="F:poly(A)-specific ribonuclease activity"/>
    <property type="evidence" value="ECO:0007669"/>
    <property type="project" value="UniProtKB-UniRule"/>
</dbReference>
<evidence type="ECO:0000256" key="10">
    <source>
        <dbReference type="HAMAP-Rule" id="MF_03182"/>
    </source>
</evidence>
<feature type="binding site" evidence="10">
    <location>
        <position position="1165"/>
    </location>
    <ligand>
        <name>a divalent metal cation</name>
        <dbReference type="ChEBI" id="CHEBI:60240"/>
        <note>catalytic</note>
    </ligand>
</feature>
<dbReference type="GO" id="GO:0046872">
    <property type="term" value="F:metal ion binding"/>
    <property type="evidence" value="ECO:0007669"/>
    <property type="project" value="UniProtKB-KW"/>
</dbReference>
<dbReference type="InterPro" id="IPR028881">
    <property type="entry name" value="PAN2_UCH_dom"/>
</dbReference>
<dbReference type="Pfam" id="PF00929">
    <property type="entry name" value="RNase_T"/>
    <property type="match status" value="1"/>
</dbReference>
<comment type="domain">
    <text evidence="10">The linker, or PAN3 interaction domain (PID), between the WD40 repeats and the pseudo-UCH domain mediates interaction with PAN3.</text>
</comment>
<dbReference type="Gene3D" id="3.90.70.10">
    <property type="entry name" value="Cysteine proteinases"/>
    <property type="match status" value="1"/>
</dbReference>
<evidence type="ECO:0000256" key="2">
    <source>
        <dbReference type="ARBA" id="ARBA00004496"/>
    </source>
</evidence>
<feature type="domain" description="USP" evidence="11">
    <location>
        <begin position="580"/>
        <end position="940"/>
    </location>
</feature>
<dbReference type="InterPro" id="IPR030843">
    <property type="entry name" value="PAN2"/>
</dbReference>
<evidence type="ECO:0000259" key="11">
    <source>
        <dbReference type="PROSITE" id="PS50235"/>
    </source>
</evidence>
<keyword evidence="4" id="KW-0853">WD repeat</keyword>
<dbReference type="HAMAP" id="MF_03182">
    <property type="entry name" value="PAN2"/>
    <property type="match status" value="1"/>
</dbReference>
<evidence type="ECO:0000256" key="6">
    <source>
        <dbReference type="ARBA" id="ARBA00022722"/>
    </source>
</evidence>
<feature type="binding site" evidence="10">
    <location>
        <position position="1004"/>
    </location>
    <ligand>
        <name>a divalent metal cation</name>
        <dbReference type="ChEBI" id="CHEBI:60240"/>
        <note>catalytic</note>
    </ligand>
</feature>
<evidence type="ECO:0000256" key="4">
    <source>
        <dbReference type="ARBA" id="ARBA00022574"/>
    </source>
</evidence>
<keyword evidence="8 10" id="KW-0378">Hydrolase</keyword>
<dbReference type="GO" id="GO:0000289">
    <property type="term" value="P:nuclear-transcribed mRNA poly(A) tail shortening"/>
    <property type="evidence" value="ECO:0007669"/>
    <property type="project" value="UniProtKB-UniRule"/>
</dbReference>
<gene>
    <name evidence="10" type="primary">PAN2</name>
    <name evidence="12" type="ORF">SAMEA4029010_CIC11G00000005784</name>
</gene>
<dbReference type="InterPro" id="IPR050785">
    <property type="entry name" value="PAN2-PAN3_catalytic_subunit"/>
</dbReference>
<evidence type="ECO:0000313" key="12">
    <source>
        <dbReference type="EMBL" id="SGZ57314.1"/>
    </source>
</evidence>
<dbReference type="AlphaFoldDB" id="A0A1L0C3F5"/>
<dbReference type="InterPro" id="IPR048841">
    <property type="entry name" value="PAN2_N"/>
</dbReference>
<dbReference type="InterPro" id="IPR015943">
    <property type="entry name" value="WD40/YVTN_repeat-like_dom_sf"/>
</dbReference>
<comment type="similarity">
    <text evidence="10">Belongs to the peptidase C19 family. PAN2 subfamily.</text>
</comment>
<dbReference type="Gene3D" id="2.130.10.10">
    <property type="entry name" value="YVTN repeat-like/Quinoprotein amine dehydrogenase"/>
    <property type="match status" value="1"/>
</dbReference>
<dbReference type="Pfam" id="PF20770">
    <property type="entry name" value="PAN2_N"/>
    <property type="match status" value="1"/>
</dbReference>
<dbReference type="CDD" id="cd06143">
    <property type="entry name" value="PAN2_exo"/>
    <property type="match status" value="1"/>
</dbReference>
<evidence type="ECO:0000256" key="7">
    <source>
        <dbReference type="ARBA" id="ARBA00022723"/>
    </source>
</evidence>
<comment type="caution">
    <text evidence="10">Lacks conserved residue(s) required for the propagation of feature annotation.</text>
</comment>
<comment type="function">
    <text evidence="10">Catalytic subunit of the poly(A)-nuclease (PAN) deadenylation complex, one of two cytoplasmic mRNA deadenylases involved in mRNA turnover. PAN specifically shortens poly(A) tails of RNA and the activity is stimulated by poly(A)-binding protein PAB1. PAN deadenylation is followed by rapid degradation of the shortened mRNA tails by the CCR4-NOT complex. Deadenylated mRNAs are then degraded by two alternative mechanisms, namely exosome-mediated 3'-5' exonucleolytic degradation, or deadenlyation-dependent mRNA decaping and subsequent 5'-3' exonucleolytic degradation by XRN1. May also be involved in post-transcriptional maturation of mRNA poly(A) tails.</text>
</comment>
<dbReference type="InterPro" id="IPR028889">
    <property type="entry name" value="USP"/>
</dbReference>
<dbReference type="SUPFAM" id="SSF54001">
    <property type="entry name" value="Cysteine proteinases"/>
    <property type="match status" value="1"/>
</dbReference>
<accession>A0A1L0C3F5</accession>
<evidence type="ECO:0000313" key="13">
    <source>
        <dbReference type="Proteomes" id="UP000182334"/>
    </source>
</evidence>
<sequence length="1206" mass="135541">MDGWAEVARVPATARNNSPALGDNPQITSLQFDHTTNLLWCGDSMGYTSSLTPTQTEPASYGHAAPVQLFRYTKFHALANSAPVIQHLNHQRGILSLLNSSICFNSRRGLYHTLIDGKLSTSASSLFKNLTCMTLAYSTSNDLIVGGNSSLLLVDLQKPSVVSKFNHEGDISFINYSSKLLTVGKSSGSLEIFDPLANQSVKSFSGHSGLLSDLDVKGNYVATCGYSVRNRRFGSANASVEYMVDPLVNIYDLRMMRALSPVPFSAGASFVKFHPKLPNIIIVASTTGQIQFVDLFDQLEVHLYQADLVSANPPMGSVSAPPASYLSNLDVSENGEFLCFSDGFPNLHLWSLNASTTPHFVNFPAALDRPDVTALPPSLDPIGIDDNVSLNVIGMPYYKEFLLSNYPTDMVFTKELLKAPQQVSATLLELSQSLPGKFLPYDRQKYGPRYVDNNYEPLKINTRQKHGQKSTKQNLIPKFISERSITSSPGPSTPVQRHAELASPSLLGTPTFLDFNDTDNEIGNSSFHDGNAQNETIFQFKSLVGNRVPSCYTRLEIHYSKFGVDDFDFEYYNQSNGLCAGLENHLDNSYTNSVLQAYRYIPIFYNTVTQSLLKEWLPNSSETIIEESCPQGSSILNELGYLFDMMHNAGSKNVSIANFSLILSESKLAQMHGLINRDDGKSLDAKQLQNLVITFNKFLVESVINDYASQFRVNVQDLTSMHYELEFSTTSGEFLDRKYGNLATLDLVSPPNNVLNKVNILVNQNRFNNSQHMAKKNHTLLTYLEYSLNQFRVLPPSSKTPYPVEVKQSILKLGPVLLINLPFSDQEYSVIKSCKKWLVPEFYTTTGNNKKLGFKPVITLLNQQAQKYELQAYVCEINHSSVSAPGNHNLISYVKIRSPALRKDQWFLFNDFLVMPIPEEEVFNISPSWKKPLVLIYHNVEDPRNQKFSYFEESTFRKLAGLDDSILYRDHFACGVREGFKREYELLTKKEAPQCGSLVAIDAEFVSLRPEIVEVSYTGVRNLIRPTALSLARISAVRGDAGPKNGVPFIDDYIVHTKPIYDYLTTFSGIEPGDLDPQKSTKTLVTLQTAYRRLWLLLNMGCVFVGHGLRSDFRCINLQVPKSQIRDTIEFYYLPDFRRKLSLKFLAYIVLKEAVQTRNHDSIEDANTALRLYEKYMELLAVGEFDTELNRIYSEGQQLRFRVPDL</sequence>
<dbReference type="SUPFAM" id="SSF53098">
    <property type="entry name" value="Ribonuclease H-like"/>
    <property type="match status" value="1"/>
</dbReference>
<dbReference type="STRING" id="45354.A0A1L0C3F5"/>
<evidence type="ECO:0000256" key="8">
    <source>
        <dbReference type="ARBA" id="ARBA00022801"/>
    </source>
</evidence>
<comment type="subcellular location">
    <subcellularLocation>
        <location evidence="2 10">Cytoplasm</location>
    </subcellularLocation>
</comment>
<comment type="activity regulation">
    <text evidence="10">Positively regulated by the regulatory subunit PAN3.</text>
</comment>
<keyword evidence="6 10" id="KW-0540">Nuclease</keyword>
<evidence type="ECO:0000256" key="9">
    <source>
        <dbReference type="ARBA" id="ARBA00022839"/>
    </source>
</evidence>
<dbReference type="InterPro" id="IPR012337">
    <property type="entry name" value="RNaseH-like_sf"/>
</dbReference>
<dbReference type="FunFam" id="3.30.420.10:FF:000028">
    <property type="entry name" value="PAN2-PAN3 deadenylation complex catalytic subunit PAN2"/>
    <property type="match status" value="1"/>
</dbReference>
<feature type="binding site" evidence="10">
    <location>
        <position position="1002"/>
    </location>
    <ligand>
        <name>a divalent metal cation</name>
        <dbReference type="ChEBI" id="CHEBI:60240"/>
        <note>catalytic</note>
    </ligand>
</feature>